<organism evidence="4 5">
    <name type="scientific">Parasphaerochaeta coccoides (strain ATCC BAA-1237 / DSM 17374 / SPN1)</name>
    <name type="common">Sphaerochaeta coccoides</name>
    <dbReference type="NCBI Taxonomy" id="760011"/>
    <lineage>
        <taxon>Bacteria</taxon>
        <taxon>Pseudomonadati</taxon>
        <taxon>Spirochaetota</taxon>
        <taxon>Spirochaetia</taxon>
        <taxon>Spirochaetales</taxon>
        <taxon>Sphaerochaetaceae</taxon>
        <taxon>Parasphaerochaeta</taxon>
    </lineage>
</organism>
<dbReference type="Proteomes" id="UP000007939">
    <property type="component" value="Chromosome"/>
</dbReference>
<evidence type="ECO:0000313" key="4">
    <source>
        <dbReference type="EMBL" id="AEC01610.1"/>
    </source>
</evidence>
<name>F4GHS2_PARC1</name>
<dbReference type="STRING" id="760011.Spico_0381"/>
<gene>
    <name evidence="4" type="ordered locus">Spico_0381</name>
</gene>
<evidence type="ECO:0000313" key="5">
    <source>
        <dbReference type="Proteomes" id="UP000007939"/>
    </source>
</evidence>
<keyword evidence="5" id="KW-1185">Reference proteome</keyword>
<dbReference type="Gene3D" id="1.10.10.1320">
    <property type="entry name" value="Anti-sigma factor, zinc-finger domain"/>
    <property type="match status" value="1"/>
</dbReference>
<dbReference type="EMBL" id="CP002659">
    <property type="protein sequence ID" value="AEC01610.1"/>
    <property type="molecule type" value="Genomic_DNA"/>
</dbReference>
<dbReference type="KEGG" id="scc:Spico_0381"/>
<evidence type="ECO:0000256" key="2">
    <source>
        <dbReference type="SAM" id="Phobius"/>
    </source>
</evidence>
<sequence>MCLDDQILDTYLDGELAEPWKTQVEEHLGYCPACKVRLDHLDAVRRTIRSAVLTDKEIESHRRKVLSYMENNYFARKKKVSFFRKKLNVGIPALLTSAAAFVVVFVGAFVLFGINGQQTAEIIPEVSPLLNQGNIVQVRATDNAGASRTLDDYSLEEILTFLNTKGYNVDVSIRTRNIIPLDSSVVSSPSETPSEDGVEDGAGN</sequence>
<feature type="compositionally biased region" description="Acidic residues" evidence="1">
    <location>
        <begin position="193"/>
        <end position="204"/>
    </location>
</feature>
<reference evidence="4 5" key="2">
    <citation type="journal article" date="2012" name="Stand. Genomic Sci.">
        <title>Complete genome sequence of the termite hindgut bacterium Spirochaeta coccoides type strain (SPN1(T)), reclassification in the genus Sphaerochaeta as Sphaerochaeta coccoides comb. nov. and emendations of the family Spirochaetaceae and the genus Sphaerochaeta.</title>
        <authorList>
            <person name="Abt B."/>
            <person name="Han C."/>
            <person name="Scheuner C."/>
            <person name="Lu M."/>
            <person name="Lapidus A."/>
            <person name="Nolan M."/>
            <person name="Lucas S."/>
            <person name="Hammon N."/>
            <person name="Deshpande S."/>
            <person name="Cheng J.F."/>
            <person name="Tapia R."/>
            <person name="Goodwin L.A."/>
            <person name="Pitluck S."/>
            <person name="Liolios K."/>
            <person name="Pagani I."/>
            <person name="Ivanova N."/>
            <person name="Mavromatis K."/>
            <person name="Mikhailova N."/>
            <person name="Huntemann M."/>
            <person name="Pati A."/>
            <person name="Chen A."/>
            <person name="Palaniappan K."/>
            <person name="Land M."/>
            <person name="Hauser L."/>
            <person name="Brambilla E.M."/>
            <person name="Rohde M."/>
            <person name="Spring S."/>
            <person name="Gronow S."/>
            <person name="Goker M."/>
            <person name="Woyke T."/>
            <person name="Bristow J."/>
            <person name="Eisen J.A."/>
            <person name="Markowitz V."/>
            <person name="Hugenholtz P."/>
            <person name="Kyrpides N.C."/>
            <person name="Klenk H.P."/>
            <person name="Detter J.C."/>
        </authorList>
    </citation>
    <scope>NUCLEOTIDE SEQUENCE [LARGE SCALE GENOMIC DNA]</scope>
    <source>
        <strain evidence="5">ATCC BAA-1237 / DSM 17374 / SPN1</strain>
    </source>
</reference>
<dbReference type="eggNOG" id="COG5662">
    <property type="taxonomic scope" value="Bacteria"/>
</dbReference>
<evidence type="ECO:0000256" key="1">
    <source>
        <dbReference type="SAM" id="MobiDB-lite"/>
    </source>
</evidence>
<keyword evidence="2" id="KW-1133">Transmembrane helix</keyword>
<dbReference type="InterPro" id="IPR041916">
    <property type="entry name" value="Anti_sigma_zinc_sf"/>
</dbReference>
<keyword evidence="2" id="KW-0812">Transmembrane</keyword>
<reference evidence="5" key="1">
    <citation type="submission" date="2011-04" db="EMBL/GenBank/DDBJ databases">
        <title>The complete genome of Spirochaeta coccoides DSM 17374.</title>
        <authorList>
            <person name="Lucas S."/>
            <person name="Copeland A."/>
            <person name="Lapidus A."/>
            <person name="Bruce D."/>
            <person name="Goodwin L."/>
            <person name="Pitluck S."/>
            <person name="Peters L."/>
            <person name="Kyrpides N."/>
            <person name="Mavromatis K."/>
            <person name="Pagani I."/>
            <person name="Ivanova N."/>
            <person name="Ovchinnikova G."/>
            <person name="Lu M."/>
            <person name="Detter J.C."/>
            <person name="Tapia R."/>
            <person name="Han C."/>
            <person name="Land M."/>
            <person name="Hauser L."/>
            <person name="Markowitz V."/>
            <person name="Cheng J.-F."/>
            <person name="Hugenholtz P."/>
            <person name="Woyke T."/>
            <person name="Wu D."/>
            <person name="Spring S."/>
            <person name="Schroeder M."/>
            <person name="Brambilla E."/>
            <person name="Klenk H.-P."/>
            <person name="Eisen J.A."/>
        </authorList>
    </citation>
    <scope>NUCLEOTIDE SEQUENCE [LARGE SCALE GENOMIC DNA]</scope>
    <source>
        <strain evidence="5">ATCC BAA-1237 / DSM 17374 / SPN1</strain>
    </source>
</reference>
<proteinExistence type="predicted"/>
<feature type="domain" description="Putative zinc-finger" evidence="3">
    <location>
        <begin position="8"/>
        <end position="34"/>
    </location>
</feature>
<keyword evidence="2" id="KW-0472">Membrane</keyword>
<feature type="region of interest" description="Disordered" evidence="1">
    <location>
        <begin position="184"/>
        <end position="204"/>
    </location>
</feature>
<feature type="transmembrane region" description="Helical" evidence="2">
    <location>
        <begin position="87"/>
        <end position="114"/>
    </location>
</feature>
<dbReference type="HOGENOM" id="CLU_1516993_0_0_12"/>
<dbReference type="AlphaFoldDB" id="F4GHS2"/>
<protein>
    <recommendedName>
        <fullName evidence="3">Putative zinc-finger domain-containing protein</fullName>
    </recommendedName>
</protein>
<accession>F4GHS2</accession>
<evidence type="ECO:0000259" key="3">
    <source>
        <dbReference type="Pfam" id="PF13490"/>
    </source>
</evidence>
<dbReference type="InterPro" id="IPR027383">
    <property type="entry name" value="Znf_put"/>
</dbReference>
<dbReference type="OrthoDB" id="362821at2"/>
<dbReference type="RefSeq" id="WP_013739006.1">
    <property type="nucleotide sequence ID" value="NC_015436.1"/>
</dbReference>
<dbReference type="Pfam" id="PF13490">
    <property type="entry name" value="zf-HC2"/>
    <property type="match status" value="1"/>
</dbReference>